<evidence type="ECO:0000313" key="1">
    <source>
        <dbReference type="EMBL" id="MCP1337476.1"/>
    </source>
</evidence>
<accession>A0A9J6PBG1</accession>
<dbReference type="RefSeq" id="WP_269333441.1">
    <property type="nucleotide sequence ID" value="NZ_JAMZFT010000003.1"/>
</dbReference>
<dbReference type="EMBL" id="JAMZFT010000003">
    <property type="protein sequence ID" value="MCP1337476.1"/>
    <property type="molecule type" value="Genomic_DNA"/>
</dbReference>
<keyword evidence="2" id="KW-1185">Reference proteome</keyword>
<proteinExistence type="predicted"/>
<dbReference type="AlphaFoldDB" id="A0A9J6PBG1"/>
<reference evidence="1" key="1">
    <citation type="submission" date="2022-06" db="EMBL/GenBank/DDBJ databases">
        <title>Isolation and Genomics of Futiania mangrovii gen. nov., sp. nov., a Rare and Metabolically-versatile member in the Class Alphaproteobacteria.</title>
        <authorList>
            <person name="Liu L."/>
            <person name="Huang W.-C."/>
            <person name="Pan J."/>
            <person name="Li J."/>
            <person name="Huang Y."/>
            <person name="Du H."/>
            <person name="Liu Y."/>
            <person name="Li M."/>
        </authorList>
    </citation>
    <scope>NUCLEOTIDE SEQUENCE</scope>
    <source>
        <strain evidence="1">FT118</strain>
    </source>
</reference>
<gene>
    <name evidence="1" type="ORF">NJQ99_13720</name>
</gene>
<protein>
    <submittedName>
        <fullName evidence="1">YbjN domain-containing protein</fullName>
    </submittedName>
</protein>
<organism evidence="1 2">
    <name type="scientific">Futiania mangrovi</name>
    <dbReference type="NCBI Taxonomy" id="2959716"/>
    <lineage>
        <taxon>Bacteria</taxon>
        <taxon>Pseudomonadati</taxon>
        <taxon>Pseudomonadota</taxon>
        <taxon>Alphaproteobacteria</taxon>
        <taxon>Futianiales</taxon>
        <taxon>Futianiaceae</taxon>
        <taxon>Futiania</taxon>
    </lineage>
</organism>
<dbReference type="Pfam" id="PF10722">
    <property type="entry name" value="YbjN"/>
    <property type="match status" value="1"/>
</dbReference>
<evidence type="ECO:0000313" key="2">
    <source>
        <dbReference type="Proteomes" id="UP001055804"/>
    </source>
</evidence>
<sequence length="171" mass="19089">MTVVTFDSTPERTNPLDMIEETVFGEDWPCERTADDELLVTVKGNWCDYQIAITWRDDMGTLHLACAFDAGLPKNGLGPERTAELYVLAGKINEQLLLGHFDMWQEESSIVYRQGVLVHGGATGPEQWECLLHIAVETCERYYPAFQFVLWGGKSAKNALDAAMVETVGEA</sequence>
<dbReference type="Proteomes" id="UP001055804">
    <property type="component" value="Unassembled WGS sequence"/>
</dbReference>
<dbReference type="InterPro" id="IPR019660">
    <property type="entry name" value="Put_sensory_transdc_reg_YbjN"/>
</dbReference>
<comment type="caution">
    <text evidence="1">The sequence shown here is derived from an EMBL/GenBank/DDBJ whole genome shotgun (WGS) entry which is preliminary data.</text>
</comment>
<name>A0A9J6PBG1_9PROT</name>
<dbReference type="CDD" id="cd17033">
    <property type="entry name" value="DR1245-like"/>
    <property type="match status" value="1"/>
</dbReference>